<dbReference type="NCBIfam" id="TIGR00613">
    <property type="entry name" value="reco"/>
    <property type="match status" value="1"/>
</dbReference>
<comment type="caution">
    <text evidence="10">The sequence shown here is derived from an EMBL/GenBank/DDBJ whole genome shotgun (WGS) entry which is preliminary data.</text>
</comment>
<dbReference type="EMBL" id="JBBDHC010000003">
    <property type="protein sequence ID" value="MEJ1248650.1"/>
    <property type="molecule type" value="Genomic_DNA"/>
</dbReference>
<gene>
    <name evidence="8 10" type="primary">recO</name>
    <name evidence="10" type="ORF">WB794_03035</name>
</gene>
<dbReference type="Proteomes" id="UP001364472">
    <property type="component" value="Unassembled WGS sequence"/>
</dbReference>
<sequence length="244" mass="26565">MHPAYILHARPYRETSLLLEAFTRDHGRIGVIARGVRGTKGQALRAVLQPFQPLLLAWGGRGDLMRMTGAEPAGAALALEGSALLSAFYLNELVLRLLPRGEAQIALFWRYAECLGLLAEGAHAPGWELRRFERDLLAAAGYALELETEADSGRALDSEVRYRFDPVSGPYQVRDAPVPGTISGAALLALGEDRVPDAVGLRELRRLMRDVLRHHLGGRELRSWQVLADLSVAARSAGGEGGQD</sequence>
<dbReference type="PANTHER" id="PTHR33991">
    <property type="entry name" value="DNA REPAIR PROTEIN RECO"/>
    <property type="match status" value="1"/>
</dbReference>
<protein>
    <recommendedName>
        <fullName evidence="3 8">DNA repair protein RecO</fullName>
    </recommendedName>
    <alternativeName>
        <fullName evidence="7 8">Recombination protein O</fullName>
    </alternativeName>
</protein>
<dbReference type="GO" id="GO:0043590">
    <property type="term" value="C:bacterial nucleoid"/>
    <property type="evidence" value="ECO:0007669"/>
    <property type="project" value="TreeGrafter"/>
</dbReference>
<dbReference type="AlphaFoldDB" id="A0AAW9QVB3"/>
<dbReference type="SUPFAM" id="SSF50249">
    <property type="entry name" value="Nucleic acid-binding proteins"/>
    <property type="match status" value="1"/>
</dbReference>
<name>A0AAW9QVB3_9GAMM</name>
<evidence type="ECO:0000259" key="9">
    <source>
        <dbReference type="Pfam" id="PF11967"/>
    </source>
</evidence>
<keyword evidence="6 8" id="KW-0234">DNA repair</keyword>
<evidence type="ECO:0000256" key="8">
    <source>
        <dbReference type="HAMAP-Rule" id="MF_00201"/>
    </source>
</evidence>
<evidence type="ECO:0000313" key="11">
    <source>
        <dbReference type="Proteomes" id="UP001364472"/>
    </source>
</evidence>
<evidence type="ECO:0000256" key="7">
    <source>
        <dbReference type="ARBA" id="ARBA00033409"/>
    </source>
</evidence>
<evidence type="ECO:0000256" key="3">
    <source>
        <dbReference type="ARBA" id="ARBA00021310"/>
    </source>
</evidence>
<dbReference type="InterPro" id="IPR037278">
    <property type="entry name" value="ARFGAP/RecO"/>
</dbReference>
<keyword evidence="4 8" id="KW-0227">DNA damage</keyword>
<dbReference type="Gene3D" id="2.40.50.140">
    <property type="entry name" value="Nucleic acid-binding proteins"/>
    <property type="match status" value="1"/>
</dbReference>
<dbReference type="GO" id="GO:0006302">
    <property type="term" value="P:double-strand break repair"/>
    <property type="evidence" value="ECO:0007669"/>
    <property type="project" value="TreeGrafter"/>
</dbReference>
<proteinExistence type="inferred from homology"/>
<evidence type="ECO:0000256" key="5">
    <source>
        <dbReference type="ARBA" id="ARBA00023172"/>
    </source>
</evidence>
<dbReference type="InterPro" id="IPR012340">
    <property type="entry name" value="NA-bd_OB-fold"/>
</dbReference>
<evidence type="ECO:0000256" key="2">
    <source>
        <dbReference type="ARBA" id="ARBA00007452"/>
    </source>
</evidence>
<dbReference type="Gene3D" id="1.20.1440.120">
    <property type="entry name" value="Recombination protein O, C-terminal domain"/>
    <property type="match status" value="1"/>
</dbReference>
<accession>A0AAW9QVB3</accession>
<dbReference type="Pfam" id="PF02565">
    <property type="entry name" value="RecO_C"/>
    <property type="match status" value="1"/>
</dbReference>
<keyword evidence="5 8" id="KW-0233">DNA recombination</keyword>
<comment type="function">
    <text evidence="1 8">Involved in DNA repair and RecF pathway recombination.</text>
</comment>
<keyword evidence="11" id="KW-1185">Reference proteome</keyword>
<dbReference type="Pfam" id="PF11967">
    <property type="entry name" value="RecO_N"/>
    <property type="match status" value="1"/>
</dbReference>
<dbReference type="InterPro" id="IPR022572">
    <property type="entry name" value="DNA_rep/recomb_RecO_N"/>
</dbReference>
<evidence type="ECO:0000256" key="1">
    <source>
        <dbReference type="ARBA" id="ARBA00003065"/>
    </source>
</evidence>
<evidence type="ECO:0000256" key="6">
    <source>
        <dbReference type="ARBA" id="ARBA00023204"/>
    </source>
</evidence>
<dbReference type="PANTHER" id="PTHR33991:SF1">
    <property type="entry name" value="DNA REPAIR PROTEIN RECO"/>
    <property type="match status" value="1"/>
</dbReference>
<dbReference type="GO" id="GO:0006310">
    <property type="term" value="P:DNA recombination"/>
    <property type="evidence" value="ECO:0007669"/>
    <property type="project" value="UniProtKB-UniRule"/>
</dbReference>
<dbReference type="SUPFAM" id="SSF57863">
    <property type="entry name" value="ArfGap/RecO-like zinc finger"/>
    <property type="match status" value="1"/>
</dbReference>
<organism evidence="10 11">
    <name type="scientific">Denitratimonas tolerans</name>
    <dbReference type="NCBI Taxonomy" id="1338420"/>
    <lineage>
        <taxon>Bacteria</taxon>
        <taxon>Pseudomonadati</taxon>
        <taxon>Pseudomonadota</taxon>
        <taxon>Gammaproteobacteria</taxon>
        <taxon>Lysobacterales</taxon>
        <taxon>Lysobacteraceae</taxon>
        <taxon>Denitratimonas</taxon>
    </lineage>
</organism>
<dbReference type="InterPro" id="IPR042242">
    <property type="entry name" value="RecO_C"/>
</dbReference>
<comment type="similarity">
    <text evidence="2 8">Belongs to the RecO family.</text>
</comment>
<reference evidence="10 11" key="1">
    <citation type="journal article" date="2016" name="Antonie Van Leeuwenhoek">
        <title>Denitratimonas tolerans gen. nov., sp. nov., a denitrifying bacterium isolated from a bioreactor for tannery wastewater treatment.</title>
        <authorList>
            <person name="Han S.I."/>
            <person name="Kim J.O."/>
            <person name="Lee Y.R."/>
            <person name="Ekpeghere K.I."/>
            <person name="Koh S.C."/>
            <person name="Whang K.S."/>
        </authorList>
    </citation>
    <scope>NUCLEOTIDE SEQUENCE [LARGE SCALE GENOMIC DNA]</scope>
    <source>
        <strain evidence="10 11">KACC 17565</strain>
    </source>
</reference>
<feature type="domain" description="DNA replication/recombination mediator RecO N-terminal" evidence="9">
    <location>
        <begin position="3"/>
        <end position="73"/>
    </location>
</feature>
<evidence type="ECO:0000256" key="4">
    <source>
        <dbReference type="ARBA" id="ARBA00022763"/>
    </source>
</evidence>
<dbReference type="InterPro" id="IPR003717">
    <property type="entry name" value="RecO"/>
</dbReference>
<dbReference type="RefSeq" id="WP_337334369.1">
    <property type="nucleotide sequence ID" value="NZ_JBBDHC010000003.1"/>
</dbReference>
<evidence type="ECO:0000313" key="10">
    <source>
        <dbReference type="EMBL" id="MEJ1248650.1"/>
    </source>
</evidence>
<dbReference type="HAMAP" id="MF_00201">
    <property type="entry name" value="RecO"/>
    <property type="match status" value="1"/>
</dbReference>